<reference evidence="1" key="1">
    <citation type="submission" date="2014-09" db="EMBL/GenBank/DDBJ databases">
        <title>Draft genome sequence of an oleaginous Mucoromycotina fungus Mucor ambiguus NBRC6742.</title>
        <authorList>
            <person name="Takeda I."/>
            <person name="Yamane N."/>
            <person name="Morita T."/>
            <person name="Tamano K."/>
            <person name="Machida M."/>
            <person name="Baker S."/>
            <person name="Koike H."/>
        </authorList>
    </citation>
    <scope>NUCLEOTIDE SEQUENCE</scope>
    <source>
        <strain evidence="1">NBRC 6742</strain>
    </source>
</reference>
<evidence type="ECO:0000313" key="2">
    <source>
        <dbReference type="Proteomes" id="UP000053815"/>
    </source>
</evidence>
<sequence>MFILIDCSGTIAQPKVDVQHWPTLSGSRIYVDHGGHNLIEARSGYEHNEQTSEDQHILIALFSLIEM</sequence>
<dbReference type="EMBL" id="DF836412">
    <property type="protein sequence ID" value="GAN06441.1"/>
    <property type="molecule type" value="Genomic_DNA"/>
</dbReference>
<name>A0A0C9M827_9FUNG</name>
<proteinExistence type="predicted"/>
<dbReference type="AlphaFoldDB" id="A0A0C9M827"/>
<organism evidence="1">
    <name type="scientific">Mucor ambiguus</name>
    <dbReference type="NCBI Taxonomy" id="91626"/>
    <lineage>
        <taxon>Eukaryota</taxon>
        <taxon>Fungi</taxon>
        <taxon>Fungi incertae sedis</taxon>
        <taxon>Mucoromycota</taxon>
        <taxon>Mucoromycotina</taxon>
        <taxon>Mucoromycetes</taxon>
        <taxon>Mucorales</taxon>
        <taxon>Mucorineae</taxon>
        <taxon>Mucoraceae</taxon>
        <taxon>Mucor</taxon>
    </lineage>
</organism>
<accession>A0A0C9M827</accession>
<gene>
    <name evidence="1" type="ORF">MAM1_0123d05924</name>
</gene>
<protein>
    <submittedName>
        <fullName evidence="1">Uncharacterized protein</fullName>
    </submittedName>
</protein>
<keyword evidence="2" id="KW-1185">Reference proteome</keyword>
<dbReference type="Proteomes" id="UP000053815">
    <property type="component" value="Unassembled WGS sequence"/>
</dbReference>
<evidence type="ECO:0000313" key="1">
    <source>
        <dbReference type="EMBL" id="GAN06441.1"/>
    </source>
</evidence>